<keyword evidence="2" id="KW-0548">Nucleotidyltransferase</keyword>
<keyword evidence="4" id="KW-0255">Endonuclease</keyword>
<proteinExistence type="predicted"/>
<organism evidence="8 9">
    <name type="scientific">Ustilago bromivora</name>
    <dbReference type="NCBI Taxonomy" id="307758"/>
    <lineage>
        <taxon>Eukaryota</taxon>
        <taxon>Fungi</taxon>
        <taxon>Dikarya</taxon>
        <taxon>Basidiomycota</taxon>
        <taxon>Ustilaginomycotina</taxon>
        <taxon>Ustilaginomycetes</taxon>
        <taxon>Ustilaginales</taxon>
        <taxon>Ustilaginaceae</taxon>
        <taxon>Ustilago</taxon>
    </lineage>
</organism>
<evidence type="ECO:0000256" key="6">
    <source>
        <dbReference type="ARBA" id="ARBA00022918"/>
    </source>
</evidence>
<evidence type="ECO:0000256" key="2">
    <source>
        <dbReference type="ARBA" id="ARBA00022695"/>
    </source>
</evidence>
<feature type="domain" description="Reverse transcriptase RNase H-like" evidence="7">
    <location>
        <begin position="11"/>
        <end position="68"/>
    </location>
</feature>
<dbReference type="GO" id="GO:0016787">
    <property type="term" value="F:hydrolase activity"/>
    <property type="evidence" value="ECO:0007669"/>
    <property type="project" value="UniProtKB-KW"/>
</dbReference>
<dbReference type="EMBL" id="LT558117">
    <property type="protein sequence ID" value="SAM63638.1"/>
    <property type="molecule type" value="Genomic_DNA"/>
</dbReference>
<evidence type="ECO:0000259" key="7">
    <source>
        <dbReference type="Pfam" id="PF17917"/>
    </source>
</evidence>
<dbReference type="InterPro" id="IPR041373">
    <property type="entry name" value="RT_RNaseH"/>
</dbReference>
<dbReference type="GO" id="GO:0004519">
    <property type="term" value="F:endonuclease activity"/>
    <property type="evidence" value="ECO:0007669"/>
    <property type="project" value="UniProtKB-KW"/>
</dbReference>
<dbReference type="GO" id="GO:0003964">
    <property type="term" value="F:RNA-directed DNA polymerase activity"/>
    <property type="evidence" value="ECO:0007669"/>
    <property type="project" value="UniProtKB-KW"/>
</dbReference>
<evidence type="ECO:0000256" key="3">
    <source>
        <dbReference type="ARBA" id="ARBA00022722"/>
    </source>
</evidence>
<keyword evidence="3" id="KW-0540">Nuclease</keyword>
<evidence type="ECO:0000313" key="8">
    <source>
        <dbReference type="EMBL" id="SAM63638.1"/>
    </source>
</evidence>
<dbReference type="Proteomes" id="UP000179920">
    <property type="component" value="Chromosome I"/>
</dbReference>
<gene>
    <name evidence="8" type="ORF">UBRO_20428</name>
</gene>
<evidence type="ECO:0000313" key="9">
    <source>
        <dbReference type="Proteomes" id="UP000179920"/>
    </source>
</evidence>
<reference evidence="9" key="1">
    <citation type="submission" date="2016-04" db="EMBL/GenBank/DDBJ databases">
        <authorList>
            <person name="Guldener U."/>
            <person name="Guldener U."/>
        </authorList>
    </citation>
    <scope>NUCLEOTIDE SEQUENCE [LARGE SCALE GENOMIC DNA]</scope>
    <source>
        <strain evidence="9">UB2112</strain>
    </source>
</reference>
<keyword evidence="5" id="KW-0378">Hydrolase</keyword>
<evidence type="ECO:0000256" key="4">
    <source>
        <dbReference type="ARBA" id="ARBA00022759"/>
    </source>
</evidence>
<sequence length="110" mass="12671">MSPVDLKLLGLELKISCLVWAIHHFQHFLDSTVKIMVVTDHAPLSTALQSHSPSMRQFTPHIEQLRAYLMPLLDSMECHKICAEDPGHAWMRNLSIKVKTVILWSYDCFQ</sequence>
<name>A0A1K0H586_9BASI</name>
<keyword evidence="6" id="KW-0695">RNA-directed DNA polymerase</keyword>
<evidence type="ECO:0000256" key="5">
    <source>
        <dbReference type="ARBA" id="ARBA00022801"/>
    </source>
</evidence>
<evidence type="ECO:0000256" key="1">
    <source>
        <dbReference type="ARBA" id="ARBA00022679"/>
    </source>
</evidence>
<dbReference type="Pfam" id="PF17917">
    <property type="entry name" value="RT_RNaseH"/>
    <property type="match status" value="1"/>
</dbReference>
<accession>A0A1K0H586</accession>
<dbReference type="AlphaFoldDB" id="A0A1K0H586"/>
<keyword evidence="1" id="KW-0808">Transferase</keyword>
<protein>
    <recommendedName>
        <fullName evidence="7">Reverse transcriptase RNase H-like domain-containing protein</fullName>
    </recommendedName>
</protein>